<sequence length="467" mass="49808">MTFINIPILALAVASAGLARADPVPSSVTPVTPFILPIGPAPVTNQTSKIAIYSGTESRYQRGSFKPVEDCKVVQFQSIGRHGTRTPTGGPSKSFSALEKLLKKSAALIPNDPNLAFLKTFVNPFTPDIAGELVDQGGYDLYGLGRRFSSAYPDLFTPFDATRNIFRTSNSTRCLASGERFAAGAYRDDSSIVDTIASSMVSALIPTTFDADNDPDDACSAYSNMPDMPDVVFTSAPAAAARISKQLGFQLAVTDITVMMDLCEFQNAVQNVQNEFCSLFTPAEISANDFASDLTDYQSYGYSRALNTHLGCSVLTTAVRNIESAIASPATAPKTFHAFAHAETVMPLVVSLGLFKDTLPLSINFTDAQIAARKWKIRNFAPFAGNVAFELLSCANSNTHRVRVLVNEAEVDLPGCGEGACEFERFRTLYAGSIGCDFDALCGNTVPSAGGWNALGAANMTGHGALQ</sequence>
<dbReference type="Proteomes" id="UP000269721">
    <property type="component" value="Unassembled WGS sequence"/>
</dbReference>
<comment type="catalytic activity">
    <reaction evidence="12">
        <text>1D-myo-inositol 1,2,5,6-tetrakisphosphate + H2O = 1D-myo-inositol 1,2,6-trisphosphate + phosphate</text>
        <dbReference type="Rhea" id="RHEA:77119"/>
        <dbReference type="ChEBI" id="CHEBI:15377"/>
        <dbReference type="ChEBI" id="CHEBI:43474"/>
        <dbReference type="ChEBI" id="CHEBI:195535"/>
        <dbReference type="ChEBI" id="CHEBI:195537"/>
        <dbReference type="EC" id="3.1.3.62"/>
    </reaction>
    <physiologicalReaction direction="left-to-right" evidence="12">
        <dbReference type="Rhea" id="RHEA:77120"/>
    </physiologicalReaction>
</comment>
<keyword evidence="9" id="KW-0472">Membrane</keyword>
<keyword evidence="16" id="KW-1015">Disulfide bond</keyword>
<evidence type="ECO:0000256" key="16">
    <source>
        <dbReference type="PIRSR" id="PIRSR000894-2"/>
    </source>
</evidence>
<feature type="chain" id="PRO_5020834757" description="Multiple inositol polyphosphate phosphatase 1" evidence="17">
    <location>
        <begin position="22"/>
        <end position="467"/>
    </location>
</feature>
<dbReference type="InterPro" id="IPR000560">
    <property type="entry name" value="His_Pase_clade-2"/>
</dbReference>
<evidence type="ECO:0000256" key="15">
    <source>
        <dbReference type="ARBA" id="ARBA00043832"/>
    </source>
</evidence>
<keyword evidence="7 17" id="KW-0732">Signal</keyword>
<evidence type="ECO:0000256" key="12">
    <source>
        <dbReference type="ARBA" id="ARBA00043668"/>
    </source>
</evidence>
<dbReference type="EC" id="3.1.3.62" evidence="4"/>
<evidence type="ECO:0000256" key="4">
    <source>
        <dbReference type="ARBA" id="ARBA00013040"/>
    </source>
</evidence>
<feature type="disulfide bond" evidence="16">
    <location>
        <begin position="416"/>
        <end position="421"/>
    </location>
</feature>
<dbReference type="GO" id="GO:0005886">
    <property type="term" value="C:plasma membrane"/>
    <property type="evidence" value="ECO:0007669"/>
    <property type="project" value="UniProtKB-SubCell"/>
</dbReference>
<evidence type="ECO:0000256" key="9">
    <source>
        <dbReference type="ARBA" id="ARBA00023136"/>
    </source>
</evidence>
<dbReference type="EMBL" id="KZ994904">
    <property type="protein sequence ID" value="RKO91783.1"/>
    <property type="molecule type" value="Genomic_DNA"/>
</dbReference>
<comment type="similarity">
    <text evidence="2">Belongs to the histidine acid phosphatase family. MINPP1 subfamily.</text>
</comment>
<evidence type="ECO:0000256" key="17">
    <source>
        <dbReference type="SAM" id="SignalP"/>
    </source>
</evidence>
<keyword evidence="6" id="KW-1003">Cell membrane</keyword>
<dbReference type="GO" id="GO:0034417">
    <property type="term" value="F:bisphosphoglycerate 3-phosphatase activity"/>
    <property type="evidence" value="ECO:0007669"/>
    <property type="project" value="UniProtKB-EC"/>
</dbReference>
<evidence type="ECO:0000256" key="3">
    <source>
        <dbReference type="ARBA" id="ARBA00012976"/>
    </source>
</evidence>
<evidence type="ECO:0000256" key="13">
    <source>
        <dbReference type="ARBA" id="ARBA00043671"/>
    </source>
</evidence>
<dbReference type="PANTHER" id="PTHR20963">
    <property type="entry name" value="MULTIPLE INOSITOL POLYPHOSPHATE PHOSPHATASE-RELATED"/>
    <property type="match status" value="1"/>
</dbReference>
<keyword evidence="8" id="KW-0378">Hydrolase</keyword>
<evidence type="ECO:0000256" key="6">
    <source>
        <dbReference type="ARBA" id="ARBA00022475"/>
    </source>
</evidence>
<proteinExistence type="inferred from homology"/>
<dbReference type="PIRSF" id="PIRSF000894">
    <property type="entry name" value="Acid_phosphatase"/>
    <property type="match status" value="1"/>
</dbReference>
<organism evidence="18 19">
    <name type="scientific">Blyttiomyces helicus</name>
    <dbReference type="NCBI Taxonomy" id="388810"/>
    <lineage>
        <taxon>Eukaryota</taxon>
        <taxon>Fungi</taxon>
        <taxon>Fungi incertae sedis</taxon>
        <taxon>Chytridiomycota</taxon>
        <taxon>Chytridiomycota incertae sedis</taxon>
        <taxon>Chytridiomycetes</taxon>
        <taxon>Chytridiomycetes incertae sedis</taxon>
        <taxon>Blyttiomyces</taxon>
    </lineage>
</organism>
<evidence type="ECO:0000256" key="10">
    <source>
        <dbReference type="ARBA" id="ARBA00023180"/>
    </source>
</evidence>
<dbReference type="InterPro" id="IPR029033">
    <property type="entry name" value="His_PPase_superfam"/>
</dbReference>
<evidence type="ECO:0000313" key="19">
    <source>
        <dbReference type="Proteomes" id="UP000269721"/>
    </source>
</evidence>
<dbReference type="GO" id="GO:0003993">
    <property type="term" value="F:acid phosphatase activity"/>
    <property type="evidence" value="ECO:0007669"/>
    <property type="project" value="TreeGrafter"/>
</dbReference>
<feature type="disulfide bond" evidence="16">
    <location>
        <begin position="263"/>
        <end position="277"/>
    </location>
</feature>
<accession>A0A4P9WIR0</accession>
<dbReference type="SUPFAM" id="SSF53254">
    <property type="entry name" value="Phosphoglycerate mutase-like"/>
    <property type="match status" value="1"/>
</dbReference>
<evidence type="ECO:0000256" key="1">
    <source>
        <dbReference type="ARBA" id="ARBA00004236"/>
    </source>
</evidence>
<comment type="catalytic activity">
    <reaction evidence="13">
        <text>1D-myo-inositol 1,2,4,5,6-pentakisphosphate + H2O = 1D-myo-inositol 1,2,5,6-tetrakisphosphate + phosphate</text>
        <dbReference type="Rhea" id="RHEA:77115"/>
        <dbReference type="ChEBI" id="CHEBI:15377"/>
        <dbReference type="ChEBI" id="CHEBI:43474"/>
        <dbReference type="ChEBI" id="CHEBI:57798"/>
        <dbReference type="ChEBI" id="CHEBI:195535"/>
        <dbReference type="EC" id="3.1.3.62"/>
    </reaction>
    <physiologicalReaction direction="left-to-right" evidence="13">
        <dbReference type="Rhea" id="RHEA:77116"/>
    </physiologicalReaction>
</comment>
<gene>
    <name evidence="18" type="ORF">BDK51DRAFT_32072</name>
</gene>
<dbReference type="InterPro" id="IPR016274">
    <property type="entry name" value="Histidine_acid_Pase_euk"/>
</dbReference>
<evidence type="ECO:0000256" key="14">
    <source>
        <dbReference type="ARBA" id="ARBA00043691"/>
    </source>
</evidence>
<dbReference type="Gene3D" id="3.40.50.1240">
    <property type="entry name" value="Phosphoglycerate mutase-like"/>
    <property type="match status" value="1"/>
</dbReference>
<comment type="catalytic activity">
    <reaction evidence="15">
        <text>(2R)-2,3-bisphosphoglycerate + H2O = (2R)-2-phosphoglycerate + phosphate</text>
        <dbReference type="Rhea" id="RHEA:27381"/>
        <dbReference type="ChEBI" id="CHEBI:15377"/>
        <dbReference type="ChEBI" id="CHEBI:43474"/>
        <dbReference type="ChEBI" id="CHEBI:58248"/>
        <dbReference type="ChEBI" id="CHEBI:58289"/>
        <dbReference type="EC" id="3.1.3.80"/>
    </reaction>
    <physiologicalReaction direction="left-to-right" evidence="15">
        <dbReference type="Rhea" id="RHEA:27382"/>
    </physiologicalReaction>
</comment>
<dbReference type="CDD" id="cd07061">
    <property type="entry name" value="HP_HAP_like"/>
    <property type="match status" value="1"/>
</dbReference>
<feature type="disulfide bond" evidence="16">
    <location>
        <begin position="71"/>
        <end position="394"/>
    </location>
</feature>
<evidence type="ECO:0000256" key="2">
    <source>
        <dbReference type="ARBA" id="ARBA00008422"/>
    </source>
</evidence>
<comment type="catalytic activity">
    <reaction evidence="14">
        <text>1D-myo-inositol hexakisphosphate + H2O = 1D-myo-inositol 1,2,4,5,6-pentakisphosphate + phosphate</text>
        <dbReference type="Rhea" id="RHEA:16989"/>
        <dbReference type="ChEBI" id="CHEBI:15377"/>
        <dbReference type="ChEBI" id="CHEBI:43474"/>
        <dbReference type="ChEBI" id="CHEBI:57798"/>
        <dbReference type="ChEBI" id="CHEBI:58130"/>
        <dbReference type="EC" id="3.1.3.62"/>
    </reaction>
    <physiologicalReaction direction="left-to-right" evidence="14">
        <dbReference type="Rhea" id="RHEA:16990"/>
    </physiologicalReaction>
</comment>
<dbReference type="Pfam" id="PF00328">
    <property type="entry name" value="His_Phos_2"/>
    <property type="match status" value="1"/>
</dbReference>
<evidence type="ECO:0000256" key="7">
    <source>
        <dbReference type="ARBA" id="ARBA00022729"/>
    </source>
</evidence>
<dbReference type="EC" id="3.1.3.80" evidence="3"/>
<feature type="signal peptide" evidence="17">
    <location>
        <begin position="1"/>
        <end position="21"/>
    </location>
</feature>
<reference evidence="19" key="1">
    <citation type="journal article" date="2018" name="Nat. Microbiol.">
        <title>Leveraging single-cell genomics to expand the fungal tree of life.</title>
        <authorList>
            <person name="Ahrendt S.R."/>
            <person name="Quandt C.A."/>
            <person name="Ciobanu D."/>
            <person name="Clum A."/>
            <person name="Salamov A."/>
            <person name="Andreopoulos B."/>
            <person name="Cheng J.F."/>
            <person name="Woyke T."/>
            <person name="Pelin A."/>
            <person name="Henrissat B."/>
            <person name="Reynolds N.K."/>
            <person name="Benny G.L."/>
            <person name="Smith M.E."/>
            <person name="James T.Y."/>
            <person name="Grigoriev I.V."/>
        </authorList>
    </citation>
    <scope>NUCLEOTIDE SEQUENCE [LARGE SCALE GENOMIC DNA]</scope>
</reference>
<protein>
    <recommendedName>
        <fullName evidence="5">Multiple inositol polyphosphate phosphatase 1</fullName>
        <ecNumber evidence="4">3.1.3.62</ecNumber>
        <ecNumber evidence="3">3.1.3.80</ecNumber>
    </recommendedName>
    <alternativeName>
        <fullName evidence="11">2,3-bisphosphoglycerate 3-phosphatase</fullName>
    </alternativeName>
</protein>
<evidence type="ECO:0000256" key="11">
    <source>
        <dbReference type="ARBA" id="ARBA00031642"/>
    </source>
</evidence>
<name>A0A4P9WIR0_9FUNG</name>
<dbReference type="PANTHER" id="PTHR20963:SF8">
    <property type="entry name" value="MULTIPLE INOSITOL POLYPHOSPHATE PHOSPHATASE 1"/>
    <property type="match status" value="1"/>
</dbReference>
<keyword evidence="10" id="KW-0325">Glycoprotein</keyword>
<keyword evidence="19" id="KW-1185">Reference proteome</keyword>
<evidence type="ECO:0000313" key="18">
    <source>
        <dbReference type="EMBL" id="RKO91783.1"/>
    </source>
</evidence>
<dbReference type="AlphaFoldDB" id="A0A4P9WIR0"/>
<dbReference type="OrthoDB" id="6509975at2759"/>
<evidence type="ECO:0000256" key="5">
    <source>
        <dbReference type="ARBA" id="ARBA00018097"/>
    </source>
</evidence>
<evidence type="ECO:0000256" key="8">
    <source>
        <dbReference type="ARBA" id="ARBA00022801"/>
    </source>
</evidence>
<comment type="subcellular location">
    <subcellularLocation>
        <location evidence="1">Cell membrane</location>
    </subcellularLocation>
</comment>